<keyword evidence="4" id="KW-0732">Signal</keyword>
<gene>
    <name evidence="6" type="ORF">RIMI_LOCUS9660547</name>
</gene>
<keyword evidence="7" id="KW-1185">Reference proteome</keyword>
<reference evidence="6" key="1">
    <citation type="submission" date="2023-07" db="EMBL/GenBank/DDBJ databases">
        <authorList>
            <person name="Stuckert A."/>
        </authorList>
    </citation>
    <scope>NUCLEOTIDE SEQUENCE</scope>
</reference>
<dbReference type="Proteomes" id="UP001176940">
    <property type="component" value="Unassembled WGS sequence"/>
</dbReference>
<keyword evidence="3" id="KW-0472">Membrane</keyword>
<proteinExistence type="predicted"/>
<feature type="chain" id="PRO_5045594724" description="ZP domain-containing protein" evidence="4">
    <location>
        <begin position="24"/>
        <end position="471"/>
    </location>
</feature>
<sequence>MELWVRWSCLLVVLLYGPSFGSSLVRYQRQSDAWWRNYQPGRGSSRGLGQPISGVGSPRWDSRYNGRDQQLRDLTQAPSSVSVQCGEDRMVVMVNRDFYGNGKLVKPSDLTLGSCRPGQQTTDTTVVFDNGLQECGNILEMTQDWLIYNSNLRYTPTSSRNVPIIRSNSAVVPVQCFYPRHGNVSSNAIKPTWTPFSTTVTAEERLAFSLQLMTADFGAPSSVLVFQLGEKLYIEASLDIQNHAPMTLFVDRCVTTITPDMDSRPSYDIISNNGCMMDSMEEDSSSVFVSPRPQANKLRFIVDAFRFTDSDASTIYITCTLRAADINQTPDPMNKACSYNKASSSWSPVEGSSGICQCCTTRNCATAASQRTQWGSSSGRQRGFGKRNADSHVEKHGTATLGPILVTGSKSNQVTGAGTLQASRMTAEREPLQLWVLVAIGSLTSVVVAITLTVAGKCLLKRFSHKESVQQ</sequence>
<keyword evidence="1" id="KW-1015">Disulfide bond</keyword>
<accession>A0ABN9LIG0</accession>
<dbReference type="Pfam" id="PF23344">
    <property type="entry name" value="ZP-N"/>
    <property type="match status" value="1"/>
</dbReference>
<dbReference type="Pfam" id="PF00100">
    <property type="entry name" value="Zona_pellucida"/>
    <property type="match status" value="1"/>
</dbReference>
<protein>
    <recommendedName>
        <fullName evidence="5">ZP domain-containing protein</fullName>
    </recommendedName>
</protein>
<feature type="signal peptide" evidence="4">
    <location>
        <begin position="1"/>
        <end position="23"/>
    </location>
</feature>
<evidence type="ECO:0000256" key="2">
    <source>
        <dbReference type="ARBA" id="ARBA00023180"/>
    </source>
</evidence>
<feature type="transmembrane region" description="Helical" evidence="3">
    <location>
        <begin position="434"/>
        <end position="456"/>
    </location>
</feature>
<evidence type="ECO:0000259" key="5">
    <source>
        <dbReference type="PROSITE" id="PS51034"/>
    </source>
</evidence>
<dbReference type="PANTHER" id="PTHR11576">
    <property type="entry name" value="ZONA PELLUCIDA SPERM-BINDING PROTEIN 3"/>
    <property type="match status" value="1"/>
</dbReference>
<evidence type="ECO:0000256" key="3">
    <source>
        <dbReference type="SAM" id="Phobius"/>
    </source>
</evidence>
<organism evidence="6 7">
    <name type="scientific">Ranitomeya imitator</name>
    <name type="common">mimic poison frog</name>
    <dbReference type="NCBI Taxonomy" id="111125"/>
    <lineage>
        <taxon>Eukaryota</taxon>
        <taxon>Metazoa</taxon>
        <taxon>Chordata</taxon>
        <taxon>Craniata</taxon>
        <taxon>Vertebrata</taxon>
        <taxon>Euteleostomi</taxon>
        <taxon>Amphibia</taxon>
        <taxon>Batrachia</taxon>
        <taxon>Anura</taxon>
        <taxon>Neobatrachia</taxon>
        <taxon>Hyloidea</taxon>
        <taxon>Dendrobatidae</taxon>
        <taxon>Dendrobatinae</taxon>
        <taxon>Ranitomeya</taxon>
    </lineage>
</organism>
<dbReference type="SMART" id="SM00241">
    <property type="entry name" value="ZP"/>
    <property type="match status" value="1"/>
</dbReference>
<keyword evidence="3" id="KW-0812">Transmembrane</keyword>
<evidence type="ECO:0000313" key="7">
    <source>
        <dbReference type="Proteomes" id="UP001176940"/>
    </source>
</evidence>
<dbReference type="PRINTS" id="PR00023">
    <property type="entry name" value="ZPELLUCIDA"/>
</dbReference>
<dbReference type="InterPro" id="IPR048290">
    <property type="entry name" value="ZP_chr"/>
</dbReference>
<dbReference type="InterPro" id="IPR055355">
    <property type="entry name" value="ZP-C"/>
</dbReference>
<comment type="caution">
    <text evidence="6">The sequence shown here is derived from an EMBL/GenBank/DDBJ whole genome shotgun (WGS) entry which is preliminary data.</text>
</comment>
<dbReference type="EMBL" id="CAUEEQ010020224">
    <property type="protein sequence ID" value="CAJ0942595.1"/>
    <property type="molecule type" value="Genomic_DNA"/>
</dbReference>
<feature type="domain" description="ZP" evidence="5">
    <location>
        <begin position="84"/>
        <end position="344"/>
    </location>
</feature>
<dbReference type="InterPro" id="IPR042235">
    <property type="entry name" value="ZP-C_dom"/>
</dbReference>
<dbReference type="Gene3D" id="2.60.40.3210">
    <property type="entry name" value="Zona pellucida, ZP-N domain"/>
    <property type="match status" value="1"/>
</dbReference>
<evidence type="ECO:0000313" key="6">
    <source>
        <dbReference type="EMBL" id="CAJ0942595.1"/>
    </source>
</evidence>
<keyword evidence="3" id="KW-1133">Transmembrane helix</keyword>
<dbReference type="InterPro" id="IPR001507">
    <property type="entry name" value="ZP_dom"/>
</dbReference>
<keyword evidence="2" id="KW-0325">Glycoprotein</keyword>
<dbReference type="Gene3D" id="2.60.40.4100">
    <property type="entry name" value="Zona pellucida, ZP-C domain"/>
    <property type="match status" value="1"/>
</dbReference>
<evidence type="ECO:0000256" key="1">
    <source>
        <dbReference type="ARBA" id="ARBA00023157"/>
    </source>
</evidence>
<dbReference type="PANTHER" id="PTHR11576:SF25">
    <property type="entry name" value="ZONA PELLUCIDA SPERM-BINDING PROTEIN 3"/>
    <property type="match status" value="1"/>
</dbReference>
<name>A0ABN9LIG0_9NEOB</name>
<evidence type="ECO:0000256" key="4">
    <source>
        <dbReference type="SAM" id="SignalP"/>
    </source>
</evidence>
<dbReference type="PROSITE" id="PS51034">
    <property type="entry name" value="ZP_2"/>
    <property type="match status" value="1"/>
</dbReference>
<dbReference type="InterPro" id="IPR055356">
    <property type="entry name" value="ZP-N"/>
</dbReference>